<keyword evidence="2" id="KW-0732">Signal</keyword>
<keyword evidence="1" id="KW-1003">Cell membrane</keyword>
<organism evidence="6 7">
    <name type="scientific">Nitratireductor pacificus pht-3B</name>
    <dbReference type="NCBI Taxonomy" id="391937"/>
    <lineage>
        <taxon>Bacteria</taxon>
        <taxon>Pseudomonadati</taxon>
        <taxon>Pseudomonadota</taxon>
        <taxon>Alphaproteobacteria</taxon>
        <taxon>Hyphomicrobiales</taxon>
        <taxon>Phyllobacteriaceae</taxon>
        <taxon>Nitratireductor</taxon>
    </lineage>
</organism>
<evidence type="ECO:0000256" key="2">
    <source>
        <dbReference type="ARBA" id="ARBA00022729"/>
    </source>
</evidence>
<keyword evidence="4" id="KW-0564">Palmitate</keyword>
<proteinExistence type="predicted"/>
<reference evidence="6 7" key="1">
    <citation type="journal article" date="2012" name="J. Bacteriol.">
        <title>Genome Sequence of Nitratireductor pacificus Type Strain pht-3B.</title>
        <authorList>
            <person name="Lai Q."/>
            <person name="Li G."/>
            <person name="Shao Z."/>
        </authorList>
    </citation>
    <scope>NUCLEOTIDE SEQUENCE [LARGE SCALE GENOMIC DNA]</scope>
    <source>
        <strain evidence="7">pht-3B</strain>
    </source>
</reference>
<dbReference type="PANTHER" id="PTHR41164:SF1">
    <property type="entry name" value="CURLI PRODUCTION ASSEMBLY_TRANSPORT COMPONENT CSGG"/>
    <property type="match status" value="1"/>
</dbReference>
<dbReference type="RefSeq" id="WP_008595533.1">
    <property type="nucleotide sequence ID" value="NZ_AMRM01000005.1"/>
</dbReference>
<keyword evidence="5" id="KW-0449">Lipoprotein</keyword>
<keyword evidence="3" id="KW-0472">Membrane</keyword>
<dbReference type="AlphaFoldDB" id="K2MRG4"/>
<evidence type="ECO:0000313" key="6">
    <source>
        <dbReference type="EMBL" id="EKF19957.1"/>
    </source>
</evidence>
<evidence type="ECO:0000256" key="3">
    <source>
        <dbReference type="ARBA" id="ARBA00023136"/>
    </source>
</evidence>
<protein>
    <submittedName>
        <fullName evidence="6">Curli production assembly/transport component CsgG</fullName>
    </submittedName>
</protein>
<dbReference type="Gene3D" id="3.40.50.10610">
    <property type="entry name" value="ABC-type transport auxiliary lipoprotein component"/>
    <property type="match status" value="2"/>
</dbReference>
<evidence type="ECO:0000313" key="7">
    <source>
        <dbReference type="Proteomes" id="UP000006786"/>
    </source>
</evidence>
<dbReference type="Pfam" id="PF03783">
    <property type="entry name" value="CsgG"/>
    <property type="match status" value="1"/>
</dbReference>
<accession>K2MRG4</accession>
<dbReference type="PROSITE" id="PS51257">
    <property type="entry name" value="PROKAR_LIPOPROTEIN"/>
    <property type="match status" value="1"/>
</dbReference>
<evidence type="ECO:0000256" key="1">
    <source>
        <dbReference type="ARBA" id="ARBA00022475"/>
    </source>
</evidence>
<dbReference type="PATRIC" id="fig|391937.3.peg.1324"/>
<name>K2MRG4_9HYPH</name>
<gene>
    <name evidence="6" type="ORF">NA2_06433</name>
</gene>
<evidence type="ECO:0000256" key="5">
    <source>
        <dbReference type="ARBA" id="ARBA00023288"/>
    </source>
</evidence>
<dbReference type="GO" id="GO:0030288">
    <property type="term" value="C:outer membrane-bounded periplasmic space"/>
    <property type="evidence" value="ECO:0007669"/>
    <property type="project" value="InterPro"/>
</dbReference>
<comment type="caution">
    <text evidence="6">The sequence shown here is derived from an EMBL/GenBank/DDBJ whole genome shotgun (WGS) entry which is preliminary data.</text>
</comment>
<keyword evidence="7" id="KW-1185">Reference proteome</keyword>
<evidence type="ECO:0000256" key="4">
    <source>
        <dbReference type="ARBA" id="ARBA00023139"/>
    </source>
</evidence>
<dbReference type="OrthoDB" id="1110708at2"/>
<dbReference type="eggNOG" id="COG1462">
    <property type="taxonomic scope" value="Bacteria"/>
</dbReference>
<dbReference type="InterPro" id="IPR005534">
    <property type="entry name" value="Curli_assmbl/transp-comp_CsgG"/>
</dbReference>
<dbReference type="Proteomes" id="UP000006786">
    <property type="component" value="Unassembled WGS sequence"/>
</dbReference>
<dbReference type="EMBL" id="AMRM01000005">
    <property type="protein sequence ID" value="EKF19957.1"/>
    <property type="molecule type" value="Genomic_DNA"/>
</dbReference>
<sequence>MSSRSHHRHLRKAAGFGLALGLAVLAGCQTPGAKDDILIQPAALTPRTEVGYKLSALPPPAKRIDVAVYEFADKTGQQKPEDNFAQFSKAVSQGAGDILIDVLKETGNGAWFNVVERVGLKNLLNERNIIDQTRKAYLGANGSTLPALRFAGLILEGGIVDFDSNVITGGLGARYLGIGGNAEYRRDVITVALRAVSVGTGEVSESVTTTKTVYSVLLRGSVFKFIAIDEILQAEAGFTRNEPVGIAVRQAIELAVYSLIVRGARNGLWQFNDPNLQSELVQKFQKTYVAAAAPEPNPVQQ</sequence>
<dbReference type="STRING" id="391937.NA2_06433"/>
<dbReference type="PANTHER" id="PTHR41164">
    <property type="entry name" value="CURLI PRODUCTION ASSEMBLY/TRANSPORT COMPONENT CSGG"/>
    <property type="match status" value="1"/>
</dbReference>